<organism evidence="4 5">
    <name type="scientific">Cohnella pontilimi</name>
    <dbReference type="NCBI Taxonomy" id="2564100"/>
    <lineage>
        <taxon>Bacteria</taxon>
        <taxon>Bacillati</taxon>
        <taxon>Bacillota</taxon>
        <taxon>Bacilli</taxon>
        <taxon>Bacillales</taxon>
        <taxon>Paenibacillaceae</taxon>
        <taxon>Cohnella</taxon>
    </lineage>
</organism>
<dbReference type="InterPro" id="IPR003961">
    <property type="entry name" value="FN3_dom"/>
</dbReference>
<dbReference type="AlphaFoldDB" id="A0A4U0FHM6"/>
<reference evidence="4 5" key="1">
    <citation type="submission" date="2019-04" db="EMBL/GenBank/DDBJ databases">
        <title>Cohnella sp. nov., isolated from soil.</title>
        <authorList>
            <person name="Kim W."/>
        </authorList>
    </citation>
    <scope>NUCLEOTIDE SEQUENCE [LARGE SCALE GENOMIC DNA]</scope>
    <source>
        <strain evidence="4 5">CAU 1483</strain>
    </source>
</reference>
<dbReference type="InterPro" id="IPR027849">
    <property type="entry name" value="DUF4434"/>
</dbReference>
<dbReference type="Proteomes" id="UP000309673">
    <property type="component" value="Unassembled WGS sequence"/>
</dbReference>
<comment type="caution">
    <text evidence="4">The sequence shown here is derived from an EMBL/GenBank/DDBJ whole genome shotgun (WGS) entry which is preliminary data.</text>
</comment>
<dbReference type="Gene3D" id="2.60.40.10">
    <property type="entry name" value="Immunoglobulins"/>
    <property type="match status" value="1"/>
</dbReference>
<feature type="chain" id="PRO_5020310519" evidence="2">
    <location>
        <begin position="29"/>
        <end position="631"/>
    </location>
</feature>
<dbReference type="SUPFAM" id="SSF51445">
    <property type="entry name" value="(Trans)glycosidases"/>
    <property type="match status" value="1"/>
</dbReference>
<dbReference type="Gene3D" id="2.60.120.260">
    <property type="entry name" value="Galactose-binding domain-like"/>
    <property type="match status" value="1"/>
</dbReference>
<proteinExistence type="predicted"/>
<feature type="signal peptide" evidence="2">
    <location>
        <begin position="1"/>
        <end position="28"/>
    </location>
</feature>
<evidence type="ECO:0000313" key="5">
    <source>
        <dbReference type="Proteomes" id="UP000309673"/>
    </source>
</evidence>
<dbReference type="InterPro" id="IPR000421">
    <property type="entry name" value="FA58C"/>
</dbReference>
<feature type="domain" description="Fibronectin type-III" evidence="3">
    <location>
        <begin position="352"/>
        <end position="434"/>
    </location>
</feature>
<evidence type="ECO:0000313" key="4">
    <source>
        <dbReference type="EMBL" id="TJY44526.1"/>
    </source>
</evidence>
<protein>
    <submittedName>
        <fullName evidence="4">DUF4434 domain-containing protein</fullName>
    </submittedName>
</protein>
<dbReference type="PROSITE" id="PS50853">
    <property type="entry name" value="FN3"/>
    <property type="match status" value="1"/>
</dbReference>
<dbReference type="InterPro" id="IPR013783">
    <property type="entry name" value="Ig-like_fold"/>
</dbReference>
<dbReference type="SUPFAM" id="SSF49265">
    <property type="entry name" value="Fibronectin type III"/>
    <property type="match status" value="1"/>
</dbReference>
<evidence type="ECO:0000259" key="3">
    <source>
        <dbReference type="PROSITE" id="PS50853"/>
    </source>
</evidence>
<dbReference type="InterPro" id="IPR036116">
    <property type="entry name" value="FN3_sf"/>
</dbReference>
<name>A0A4U0FHM6_9BACL</name>
<dbReference type="Pfam" id="PF00754">
    <property type="entry name" value="F5_F8_type_C"/>
    <property type="match status" value="1"/>
</dbReference>
<dbReference type="SMART" id="SM00060">
    <property type="entry name" value="FN3"/>
    <property type="match status" value="1"/>
</dbReference>
<dbReference type="CDD" id="cd00063">
    <property type="entry name" value="FN3"/>
    <property type="match status" value="1"/>
</dbReference>
<dbReference type="EMBL" id="SUPK01000001">
    <property type="protein sequence ID" value="TJY44526.1"/>
    <property type="molecule type" value="Genomic_DNA"/>
</dbReference>
<sequence length="631" mass="70702">MMKRWLLFGLCFISALLTMPFGISKAAAAPVNSEGSFIQPYVAYSWSVEDWKQELVALKEVGNKLLILQWTADTRSKQTIYPTSIPGLSQEANYEGDPVEKLLTAADALGMQVWLGTNVNDDWYIYHALNKPWLDELFGYSEQMVRELWSNYHQHPSLTGFYFPNEMENCSYQDDTSIANLTAKYASMANLVHEQTGKTISLAPAIWNERNCGQTFEQNSTAWTKTWDGILGGANIDYLIPQDGLGGGYHSVAEVVDWFRLTKEVVDRHPAARLWVDVETFHTVISDPWKAESMVTKDLVDHMTLLKPYVDRIITFSYDHYQAPKLTKTSIFHDAYKHYYTTGQVDTSSPDVPYALKSKVRGTDKLTLSWHGSSDVFYYVIYRDGQAVGRSYTTKFQDNGLKPAATYSYQVEAYSASGYPSELSKAEQVTTAAAAVNLALNKPYTSSLPTHPAYPDTDGQEMTNGKFGAGYFWDQEWQGRNTEGTPLVFSYTVDLGAVQRIDGLSINFFQDLGSAIKLPKSVEYQVSNDNINFTSLGYSPFRQLNFGPTPPDLAPTSYGLLPEKSVKARFVKVIINAANYAWTFTDELLIERYTANGAAGEDSQQQGAEASRDTARGLFDRQPAHHARDNG</sequence>
<gene>
    <name evidence="4" type="ORF">E5161_03885</name>
</gene>
<dbReference type="OrthoDB" id="6044697at2"/>
<dbReference type="InterPro" id="IPR008979">
    <property type="entry name" value="Galactose-bd-like_sf"/>
</dbReference>
<dbReference type="SUPFAM" id="SSF49785">
    <property type="entry name" value="Galactose-binding domain-like"/>
    <property type="match status" value="1"/>
</dbReference>
<feature type="compositionally biased region" description="Basic and acidic residues" evidence="1">
    <location>
        <begin position="610"/>
        <end position="631"/>
    </location>
</feature>
<evidence type="ECO:0000256" key="2">
    <source>
        <dbReference type="SAM" id="SignalP"/>
    </source>
</evidence>
<accession>A0A4U0FHM6</accession>
<keyword evidence="2" id="KW-0732">Signal</keyword>
<keyword evidence="5" id="KW-1185">Reference proteome</keyword>
<dbReference type="RefSeq" id="WP_136776335.1">
    <property type="nucleotide sequence ID" value="NZ_SUPK01000001.1"/>
</dbReference>
<dbReference type="Gene3D" id="3.20.20.80">
    <property type="entry name" value="Glycosidases"/>
    <property type="match status" value="1"/>
</dbReference>
<evidence type="ECO:0000256" key="1">
    <source>
        <dbReference type="SAM" id="MobiDB-lite"/>
    </source>
</evidence>
<dbReference type="InterPro" id="IPR017853">
    <property type="entry name" value="GH"/>
</dbReference>
<dbReference type="Pfam" id="PF14488">
    <property type="entry name" value="DUF4434"/>
    <property type="match status" value="1"/>
</dbReference>
<feature type="region of interest" description="Disordered" evidence="1">
    <location>
        <begin position="598"/>
        <end position="631"/>
    </location>
</feature>